<keyword evidence="1" id="KW-0812">Transmembrane</keyword>
<keyword evidence="1" id="KW-1133">Transmembrane helix</keyword>
<accession>A0A101M3W8</accession>
<keyword evidence="1" id="KW-0472">Membrane</keyword>
<feature type="transmembrane region" description="Helical" evidence="1">
    <location>
        <begin position="12"/>
        <end position="33"/>
    </location>
</feature>
<evidence type="ECO:0000313" key="2">
    <source>
        <dbReference type="EMBL" id="KUM50530.1"/>
    </source>
</evidence>
<dbReference type="EMBL" id="LKAM01000001">
    <property type="protein sequence ID" value="KUM50530.1"/>
    <property type="molecule type" value="Genomic_DNA"/>
</dbReference>
<organism evidence="2">
    <name type="scientific">Picea glauca</name>
    <name type="common">White spruce</name>
    <name type="synonym">Pinus glauca</name>
    <dbReference type="NCBI Taxonomy" id="3330"/>
    <lineage>
        <taxon>Eukaryota</taxon>
        <taxon>Viridiplantae</taxon>
        <taxon>Streptophyta</taxon>
        <taxon>Embryophyta</taxon>
        <taxon>Tracheophyta</taxon>
        <taxon>Spermatophyta</taxon>
        <taxon>Pinopsida</taxon>
        <taxon>Pinidae</taxon>
        <taxon>Conifers I</taxon>
        <taxon>Pinales</taxon>
        <taxon>Pinaceae</taxon>
        <taxon>Picea</taxon>
    </lineage>
</organism>
<protein>
    <submittedName>
        <fullName evidence="2">Uncharacterized protein</fullName>
    </submittedName>
</protein>
<keyword evidence="2" id="KW-0496">Mitochondrion</keyword>
<evidence type="ECO:0000256" key="1">
    <source>
        <dbReference type="SAM" id="Phobius"/>
    </source>
</evidence>
<dbReference type="AlphaFoldDB" id="A0A101M3W8"/>
<proteinExistence type="predicted"/>
<gene>
    <name evidence="2" type="ORF">ABT39_MTgene373</name>
</gene>
<name>A0A101M3W8_PICGL</name>
<reference evidence="2" key="1">
    <citation type="journal article" date="2015" name="Genome Biol. Evol.">
        <title>Organellar Genomes of White Spruce (Picea glauca): Assembly and Annotation.</title>
        <authorList>
            <person name="Jackman S.D."/>
            <person name="Warren R.L."/>
            <person name="Gibb E.A."/>
            <person name="Vandervalk B.P."/>
            <person name="Mohamadi H."/>
            <person name="Chu J."/>
            <person name="Raymond A."/>
            <person name="Pleasance S."/>
            <person name="Coope R."/>
            <person name="Wildung M.R."/>
            <person name="Ritland C.E."/>
            <person name="Bousquet J."/>
            <person name="Jones S.J."/>
            <person name="Bohlmann J."/>
            <person name="Birol I."/>
        </authorList>
    </citation>
    <scope>NUCLEOTIDE SEQUENCE [LARGE SCALE GENOMIC DNA]</scope>
    <source>
        <tissue evidence="2">Flushing bud</tissue>
    </source>
</reference>
<comment type="caution">
    <text evidence="2">The sequence shown here is derived from an EMBL/GenBank/DDBJ whole genome shotgun (WGS) entry which is preliminary data.</text>
</comment>
<geneLocation type="mitochondrion" evidence="2"/>
<sequence>MVKALPADPLAGILIGSYWMFVVLLNSYTRCWFEGVLSKRLSLSLFLVSTALVG</sequence>